<keyword evidence="4" id="KW-1185">Reference proteome</keyword>
<dbReference type="EC" id="2.3.2.27" evidence="1"/>
<dbReference type="PROSITE" id="PS51450">
    <property type="entry name" value="LRR"/>
    <property type="match status" value="2"/>
</dbReference>
<keyword evidence="1" id="KW-0862">Zinc</keyword>
<evidence type="ECO:0000313" key="3">
    <source>
        <dbReference type="EMBL" id="CAB4039330.1"/>
    </source>
</evidence>
<dbReference type="PANTHER" id="PTHR21497">
    <property type="entry name" value="UBIQUITIN LIGASE E3 ALPHA-RELATED"/>
    <property type="match status" value="1"/>
</dbReference>
<dbReference type="UniPathway" id="UPA00143"/>
<evidence type="ECO:0000313" key="4">
    <source>
        <dbReference type="Proteomes" id="UP001152795"/>
    </source>
</evidence>
<keyword evidence="1" id="KW-0863">Zinc-finger</keyword>
<dbReference type="InterPro" id="IPR039164">
    <property type="entry name" value="UBR1-like"/>
</dbReference>
<dbReference type="GO" id="GO:0008270">
    <property type="term" value="F:zinc ion binding"/>
    <property type="evidence" value="ECO:0007669"/>
    <property type="project" value="UniProtKB-UniRule"/>
</dbReference>
<proteinExistence type="inferred from homology"/>
<dbReference type="InterPro" id="IPR044046">
    <property type="entry name" value="E3_ligase_UBR-like_C"/>
</dbReference>
<feature type="non-terminal residue" evidence="3">
    <location>
        <position position="1"/>
    </location>
</feature>
<feature type="domain" description="E3 ubiquitin-protein ligase UBR-like C-terminal" evidence="2">
    <location>
        <begin position="6"/>
        <end position="111"/>
    </location>
</feature>
<reference evidence="3" key="1">
    <citation type="submission" date="2020-04" db="EMBL/GenBank/DDBJ databases">
        <authorList>
            <person name="Alioto T."/>
            <person name="Alioto T."/>
            <person name="Gomez Garrido J."/>
        </authorList>
    </citation>
    <scope>NUCLEOTIDE SEQUENCE</scope>
    <source>
        <strain evidence="3">A484AB</strain>
    </source>
</reference>
<comment type="function">
    <text evidence="1">Ubiquitin ligase protein which is a component of the N-end rule pathway. Recognizes and binds to proteins bearing specific N-terminal residues that are destabilizing according to the N-end rule, leading to their ubiquitination and subsequent degradation.</text>
</comment>
<dbReference type="GO" id="GO:0000151">
    <property type="term" value="C:ubiquitin ligase complex"/>
    <property type="evidence" value="ECO:0007669"/>
    <property type="project" value="TreeGrafter"/>
</dbReference>
<dbReference type="Pfam" id="PF18995">
    <property type="entry name" value="PRT6_C"/>
    <property type="match status" value="1"/>
</dbReference>
<dbReference type="SMART" id="SM00365">
    <property type="entry name" value="LRR_SD22"/>
    <property type="match status" value="3"/>
</dbReference>
<accession>A0A7D9LVP6</accession>
<comment type="caution">
    <text evidence="3">The sequence shown here is derived from an EMBL/GenBank/DDBJ whole genome shotgun (WGS) entry which is preliminary data.</text>
</comment>
<keyword evidence="1" id="KW-0808">Transferase</keyword>
<keyword evidence="1" id="KW-0479">Metal-binding</keyword>
<dbReference type="SUPFAM" id="SSF52058">
    <property type="entry name" value="L domain-like"/>
    <property type="match status" value="1"/>
</dbReference>
<dbReference type="PANTHER" id="PTHR21497:SF24">
    <property type="entry name" value="E3 UBIQUITIN-PROTEIN LIGASE UBR1"/>
    <property type="match status" value="1"/>
</dbReference>
<evidence type="ECO:0000256" key="1">
    <source>
        <dbReference type="RuleBase" id="RU366018"/>
    </source>
</evidence>
<sequence>CPVFSGEENRVPAKCLICGQWLCCEAWCCKQTIGGKDVGSCTAHALTCGAGVGIFLRVRDCIVLLLNGVGKGCFFAPPYLDAYGETDPGLRRGNPLYLCDERYQRLQKVWKQHGIAVTEGLVRQKAEHNNCELSTLEEVSLHQLDIERIEILDKVCRELKILYLQSNLIPKIENVGRLKKLEYLNLALNNIEKVENLEGCESLQKLDLTVNFVGELTSIKSLEVNHHLQQ</sequence>
<dbReference type="GO" id="GO:0061630">
    <property type="term" value="F:ubiquitin protein ligase activity"/>
    <property type="evidence" value="ECO:0007669"/>
    <property type="project" value="UniProtKB-UniRule"/>
</dbReference>
<dbReference type="EMBL" id="CACRXK020025224">
    <property type="protein sequence ID" value="CAB4039330.1"/>
    <property type="molecule type" value="Genomic_DNA"/>
</dbReference>
<dbReference type="GO" id="GO:0005737">
    <property type="term" value="C:cytoplasm"/>
    <property type="evidence" value="ECO:0007669"/>
    <property type="project" value="TreeGrafter"/>
</dbReference>
<evidence type="ECO:0000259" key="2">
    <source>
        <dbReference type="Pfam" id="PF18995"/>
    </source>
</evidence>
<feature type="non-terminal residue" evidence="3">
    <location>
        <position position="230"/>
    </location>
</feature>
<dbReference type="AlphaFoldDB" id="A0A7D9LVP6"/>
<organism evidence="3 4">
    <name type="scientific">Paramuricea clavata</name>
    <name type="common">Red gorgonian</name>
    <name type="synonym">Violescent sea-whip</name>
    <dbReference type="NCBI Taxonomy" id="317549"/>
    <lineage>
        <taxon>Eukaryota</taxon>
        <taxon>Metazoa</taxon>
        <taxon>Cnidaria</taxon>
        <taxon>Anthozoa</taxon>
        <taxon>Octocorallia</taxon>
        <taxon>Malacalcyonacea</taxon>
        <taxon>Plexauridae</taxon>
        <taxon>Paramuricea</taxon>
    </lineage>
</organism>
<keyword evidence="1" id="KW-0833">Ubl conjugation pathway</keyword>
<comment type="pathway">
    <text evidence="1">Protein modification; protein ubiquitination.</text>
</comment>
<protein>
    <recommendedName>
        <fullName evidence="1">E3 ubiquitin-protein ligase</fullName>
        <ecNumber evidence="1">2.3.2.27</ecNumber>
    </recommendedName>
</protein>
<dbReference type="Proteomes" id="UP001152795">
    <property type="component" value="Unassembled WGS sequence"/>
</dbReference>
<dbReference type="Gene3D" id="3.80.10.10">
    <property type="entry name" value="Ribonuclease Inhibitor"/>
    <property type="match status" value="1"/>
</dbReference>
<dbReference type="GO" id="GO:0016567">
    <property type="term" value="P:protein ubiquitination"/>
    <property type="evidence" value="ECO:0007669"/>
    <property type="project" value="UniProtKB-UniRule"/>
</dbReference>
<dbReference type="InterPro" id="IPR032675">
    <property type="entry name" value="LRR_dom_sf"/>
</dbReference>
<comment type="similarity">
    <text evidence="1">Belongs to the E3 ubiquitin-protein ligase UBR1-like family.</text>
</comment>
<comment type="catalytic activity">
    <reaction evidence="1">
        <text>S-ubiquitinyl-[E2 ubiquitin-conjugating enzyme]-L-cysteine + [acceptor protein]-L-lysine = [E2 ubiquitin-conjugating enzyme]-L-cysteine + N(6)-ubiquitinyl-[acceptor protein]-L-lysine.</text>
        <dbReference type="EC" id="2.3.2.27"/>
    </reaction>
</comment>
<dbReference type="OrthoDB" id="10250990at2759"/>
<gene>
    <name evidence="3" type="ORF">PACLA_8A066185</name>
</gene>
<dbReference type="Pfam" id="PF13855">
    <property type="entry name" value="LRR_8"/>
    <property type="match status" value="1"/>
</dbReference>
<name>A0A7D9LVP6_PARCT</name>
<dbReference type="GO" id="GO:0071596">
    <property type="term" value="P:ubiquitin-dependent protein catabolic process via the N-end rule pathway"/>
    <property type="evidence" value="ECO:0007669"/>
    <property type="project" value="UniProtKB-UniRule"/>
</dbReference>
<dbReference type="InterPro" id="IPR001611">
    <property type="entry name" value="Leu-rich_rpt"/>
</dbReference>